<accession>A0A7X2LZP0</accession>
<sequence>MKHQLSSLVVASAVLAGSAFTPVLINEASAASIQNSVKTAVEKVVVNGQVKNVTTVVIGKTKLYSTKDLARAASASVTYNQNTKVYSVAKGAGKQKKVIDYKADHNTAVANGKNIKLGTPSKVVGKTLFVEAKPFVQALGGDILTDGGLLISLNGGIKVSSASLNVEGASKSVGVLTINGKKLYSVQDVAKLFSATVKVDKHQEVTLSKKGTTVKFKVSTNSISVNGESDNTKAFPVSVKGTVYADLADLVTALGGDIITSGKSSLISLTGLVSGETFGPQWVNPSSILVTNETEEGARTLLIDVNTKKVLFEVNGTELAVSPSGKQALYSDENGFVYLVDLLSKKTIVLNGEDDSVKVEFVWSHDGKKAYFIQGEKSDKIYSVTLADGSLKKIYEDSKAYKSDLRLSKDGSKILYSVGAEGKTKYTDDDKTDVDTIDLTDTEAQFYTVSLLEAAPKAAAITVTKDIKIFPEFLANGNVVYVSADAESDELPKLHLIGADNKMTELVVNKDIVASTVTAQNKVMILVWESNNTSVIYEVNPVSKRLVKVAATPLELTSFSVSANGLSIAATTEGLDGEKVVFFKNGVFESVTK</sequence>
<evidence type="ECO:0000313" key="3">
    <source>
        <dbReference type="EMBL" id="MRX72157.1"/>
    </source>
</evidence>
<dbReference type="RefSeq" id="WP_154307298.1">
    <property type="nucleotide sequence ID" value="NZ_WKKI01000012.1"/>
</dbReference>
<dbReference type="Proteomes" id="UP000448867">
    <property type="component" value="Unassembled WGS sequence"/>
</dbReference>
<evidence type="ECO:0000259" key="2">
    <source>
        <dbReference type="Pfam" id="PF07833"/>
    </source>
</evidence>
<feature type="chain" id="PRO_5038777591" description="Copper amine oxidase-like N-terminal domain-containing protein" evidence="1">
    <location>
        <begin position="22"/>
        <end position="593"/>
    </location>
</feature>
<name>A0A7X2LZP0_9BACI</name>
<evidence type="ECO:0000313" key="4">
    <source>
        <dbReference type="Proteomes" id="UP000448867"/>
    </source>
</evidence>
<organism evidence="3 4">
    <name type="scientific">Metabacillus lacus</name>
    <dbReference type="NCBI Taxonomy" id="1983721"/>
    <lineage>
        <taxon>Bacteria</taxon>
        <taxon>Bacillati</taxon>
        <taxon>Bacillota</taxon>
        <taxon>Bacilli</taxon>
        <taxon>Bacillales</taxon>
        <taxon>Bacillaceae</taxon>
        <taxon>Metabacillus</taxon>
    </lineage>
</organism>
<dbReference type="SUPFAM" id="SSF55383">
    <property type="entry name" value="Copper amine oxidase, domain N"/>
    <property type="match status" value="2"/>
</dbReference>
<dbReference type="AlphaFoldDB" id="A0A7X2LZP0"/>
<dbReference type="Gene3D" id="3.30.457.10">
    <property type="entry name" value="Copper amine oxidase-like, N-terminal domain"/>
    <property type="match status" value="2"/>
</dbReference>
<feature type="signal peptide" evidence="1">
    <location>
        <begin position="1"/>
        <end position="21"/>
    </location>
</feature>
<feature type="domain" description="Copper amine oxidase-like N-terminal" evidence="2">
    <location>
        <begin position="176"/>
        <end position="266"/>
    </location>
</feature>
<dbReference type="Gene3D" id="2.120.10.30">
    <property type="entry name" value="TolB, C-terminal domain"/>
    <property type="match status" value="1"/>
</dbReference>
<reference evidence="3 4" key="1">
    <citation type="submission" date="2019-11" db="EMBL/GenBank/DDBJ databases">
        <title>Bacillus lacus genome.</title>
        <authorList>
            <person name="Allen C.J."/>
            <person name="Newman J.D."/>
        </authorList>
    </citation>
    <scope>NUCLEOTIDE SEQUENCE [LARGE SCALE GENOMIC DNA]</scope>
    <source>
        <strain evidence="3 4">KCTC 33946</strain>
    </source>
</reference>
<proteinExistence type="predicted"/>
<dbReference type="SUPFAM" id="SSF82171">
    <property type="entry name" value="DPP6 N-terminal domain-like"/>
    <property type="match status" value="1"/>
</dbReference>
<keyword evidence="4" id="KW-1185">Reference proteome</keyword>
<dbReference type="InterPro" id="IPR036582">
    <property type="entry name" value="Mao_N_sf"/>
</dbReference>
<feature type="domain" description="Copper amine oxidase-like N-terminal" evidence="2">
    <location>
        <begin position="46"/>
        <end position="147"/>
    </location>
</feature>
<dbReference type="EMBL" id="WKKI01000012">
    <property type="protein sequence ID" value="MRX72157.1"/>
    <property type="molecule type" value="Genomic_DNA"/>
</dbReference>
<gene>
    <name evidence="3" type="ORF">GJU40_08335</name>
</gene>
<protein>
    <recommendedName>
        <fullName evidence="2">Copper amine oxidase-like N-terminal domain-containing protein</fullName>
    </recommendedName>
</protein>
<comment type="caution">
    <text evidence="3">The sequence shown here is derived from an EMBL/GenBank/DDBJ whole genome shotgun (WGS) entry which is preliminary data.</text>
</comment>
<keyword evidence="1" id="KW-0732">Signal</keyword>
<dbReference type="InterPro" id="IPR012854">
    <property type="entry name" value="Cu_amine_oxidase-like_N"/>
</dbReference>
<evidence type="ECO:0000256" key="1">
    <source>
        <dbReference type="SAM" id="SignalP"/>
    </source>
</evidence>
<dbReference type="Pfam" id="PF07833">
    <property type="entry name" value="Cu_amine_oxidN1"/>
    <property type="match status" value="2"/>
</dbReference>
<dbReference type="InterPro" id="IPR011042">
    <property type="entry name" value="6-blade_b-propeller_TolB-like"/>
</dbReference>
<dbReference type="OrthoDB" id="2768010at2"/>